<accession>A0A2M8KDC3</accession>
<evidence type="ECO:0000313" key="2">
    <source>
        <dbReference type="EMBL" id="PJE57922.1"/>
    </source>
</evidence>
<keyword evidence="1" id="KW-0812">Transmembrane</keyword>
<dbReference type="AlphaFoldDB" id="A0A2M8KDC3"/>
<feature type="transmembrane region" description="Helical" evidence="1">
    <location>
        <begin position="132"/>
        <end position="150"/>
    </location>
</feature>
<organism evidence="2 3">
    <name type="scientific">Candidatus Portnoybacteria bacterium CG10_big_fil_rev_8_21_14_0_10_36_7</name>
    <dbReference type="NCBI Taxonomy" id="1974812"/>
    <lineage>
        <taxon>Bacteria</taxon>
        <taxon>Candidatus Portnoyibacteriota</taxon>
    </lineage>
</organism>
<evidence type="ECO:0008006" key="4">
    <source>
        <dbReference type="Google" id="ProtNLM"/>
    </source>
</evidence>
<name>A0A2M8KDC3_9BACT</name>
<dbReference type="PANTHER" id="PTHR39650:SF1">
    <property type="entry name" value="CDP-ARCHAEOL SYNTHASE"/>
    <property type="match status" value="1"/>
</dbReference>
<proteinExistence type="predicted"/>
<dbReference type="InterPro" id="IPR032690">
    <property type="entry name" value="CarS"/>
</dbReference>
<evidence type="ECO:0000256" key="1">
    <source>
        <dbReference type="SAM" id="Phobius"/>
    </source>
</evidence>
<sequence length="179" mass="19947">MVFDIYTFVEAIWLILPAYAANGLIPLARGKHPVDGGRKLRGKPIFGPGKTWEGLIMACVVGMVIAFIQMSAFPYLPWEMSEVPLNIVPMSIQLGFLLGLGTVLGDMAGSFIKRRLNLKRGQAAPILDQDDFLVVAFLFASLLVVIQWQWVVLMLILTPIFHWLACIVGYLAKVKKEPY</sequence>
<feature type="transmembrane region" description="Helical" evidence="1">
    <location>
        <begin position="156"/>
        <end position="172"/>
    </location>
</feature>
<comment type="caution">
    <text evidence="2">The sequence shown here is derived from an EMBL/GenBank/DDBJ whole genome shotgun (WGS) entry which is preliminary data.</text>
</comment>
<dbReference type="Proteomes" id="UP000231450">
    <property type="component" value="Unassembled WGS sequence"/>
</dbReference>
<dbReference type="PANTHER" id="PTHR39650">
    <property type="entry name" value="CDP-ARCHAEOL SYNTHASE"/>
    <property type="match status" value="1"/>
</dbReference>
<keyword evidence="1" id="KW-1133">Transmembrane helix</keyword>
<protein>
    <recommendedName>
        <fullName evidence="4">CDP-2,3-bis-(O-geranylgeranyl)-sn-glycerol synthase</fullName>
    </recommendedName>
</protein>
<dbReference type="NCBIfam" id="NF003114">
    <property type="entry name" value="PRK04032.1"/>
    <property type="match status" value="1"/>
</dbReference>
<feature type="transmembrane region" description="Helical" evidence="1">
    <location>
        <begin position="12"/>
        <end position="30"/>
    </location>
</feature>
<dbReference type="EMBL" id="PFDW01000071">
    <property type="protein sequence ID" value="PJE57922.1"/>
    <property type="molecule type" value="Genomic_DNA"/>
</dbReference>
<feature type="transmembrane region" description="Helical" evidence="1">
    <location>
        <begin position="92"/>
        <end position="112"/>
    </location>
</feature>
<feature type="transmembrane region" description="Helical" evidence="1">
    <location>
        <begin position="51"/>
        <end position="72"/>
    </location>
</feature>
<keyword evidence="1" id="KW-0472">Membrane</keyword>
<dbReference type="Pfam" id="PF01864">
    <property type="entry name" value="CarS-like"/>
    <property type="match status" value="1"/>
</dbReference>
<gene>
    <name evidence="2" type="ORF">COU81_03490</name>
</gene>
<evidence type="ECO:0000313" key="3">
    <source>
        <dbReference type="Proteomes" id="UP000231450"/>
    </source>
</evidence>
<reference evidence="3" key="1">
    <citation type="submission" date="2017-09" db="EMBL/GenBank/DDBJ databases">
        <title>Depth-based differentiation of microbial function through sediment-hosted aquifers and enrichment of novel symbionts in the deep terrestrial subsurface.</title>
        <authorList>
            <person name="Probst A.J."/>
            <person name="Ladd B."/>
            <person name="Jarett J.K."/>
            <person name="Geller-Mcgrath D.E."/>
            <person name="Sieber C.M.K."/>
            <person name="Emerson J.B."/>
            <person name="Anantharaman K."/>
            <person name="Thomas B.C."/>
            <person name="Malmstrom R."/>
            <person name="Stieglmeier M."/>
            <person name="Klingl A."/>
            <person name="Woyke T."/>
            <person name="Ryan C.M."/>
            <person name="Banfield J.F."/>
        </authorList>
    </citation>
    <scope>NUCLEOTIDE SEQUENCE [LARGE SCALE GENOMIC DNA]</scope>
</reference>